<comment type="caution">
    <text evidence="1">The sequence shown here is derived from an EMBL/GenBank/DDBJ whole genome shotgun (WGS) entry which is preliminary data.</text>
</comment>
<dbReference type="Proteomes" id="UP000784294">
    <property type="component" value="Unassembled WGS sequence"/>
</dbReference>
<sequence length="109" mass="11764">MSSTSQPDPASHRCMRPLAMIGRGRRLACCSAVLTGFVPQGLSKALASPACGLVGGSYLLHTHIDRLKDGWAGRQAGGCMDILRIRTEPSSCLASLLRLPFRPETWWLA</sequence>
<keyword evidence="2" id="KW-1185">Reference proteome</keyword>
<dbReference type="EMBL" id="CAAALY010277121">
    <property type="protein sequence ID" value="VEL42858.1"/>
    <property type="molecule type" value="Genomic_DNA"/>
</dbReference>
<evidence type="ECO:0000313" key="1">
    <source>
        <dbReference type="EMBL" id="VEL42858.1"/>
    </source>
</evidence>
<name>A0A3S5C8U3_9PLAT</name>
<dbReference type="AlphaFoldDB" id="A0A3S5C8U3"/>
<protein>
    <submittedName>
        <fullName evidence="1">Uncharacterized protein</fullName>
    </submittedName>
</protein>
<gene>
    <name evidence="1" type="ORF">PXEA_LOCUS36298</name>
</gene>
<accession>A0A3S5C8U3</accession>
<organism evidence="1 2">
    <name type="scientific">Protopolystoma xenopodis</name>
    <dbReference type="NCBI Taxonomy" id="117903"/>
    <lineage>
        <taxon>Eukaryota</taxon>
        <taxon>Metazoa</taxon>
        <taxon>Spiralia</taxon>
        <taxon>Lophotrochozoa</taxon>
        <taxon>Platyhelminthes</taxon>
        <taxon>Monogenea</taxon>
        <taxon>Polyopisthocotylea</taxon>
        <taxon>Polystomatidea</taxon>
        <taxon>Polystomatidae</taxon>
        <taxon>Protopolystoma</taxon>
    </lineage>
</organism>
<proteinExistence type="predicted"/>
<evidence type="ECO:0000313" key="2">
    <source>
        <dbReference type="Proteomes" id="UP000784294"/>
    </source>
</evidence>
<reference evidence="1" key="1">
    <citation type="submission" date="2018-11" db="EMBL/GenBank/DDBJ databases">
        <authorList>
            <consortium name="Pathogen Informatics"/>
        </authorList>
    </citation>
    <scope>NUCLEOTIDE SEQUENCE</scope>
</reference>